<dbReference type="Proteomes" id="UP000182347">
    <property type="component" value="Unassembled WGS sequence"/>
</dbReference>
<dbReference type="InterPro" id="IPR032624">
    <property type="entry name" value="DUF4879"/>
</dbReference>
<dbReference type="RefSeq" id="WP_245693620.1">
    <property type="nucleotide sequence ID" value="NZ_FNHF01000001.1"/>
</dbReference>
<protein>
    <recommendedName>
        <fullName evidence="4">DUF4879 domain-containing protein</fullName>
    </recommendedName>
</protein>
<organism evidence="2 3">
    <name type="scientific">Sediminibacillus halophilus</name>
    <dbReference type="NCBI Taxonomy" id="482461"/>
    <lineage>
        <taxon>Bacteria</taxon>
        <taxon>Bacillati</taxon>
        <taxon>Bacillota</taxon>
        <taxon>Bacilli</taxon>
        <taxon>Bacillales</taxon>
        <taxon>Bacillaceae</taxon>
        <taxon>Sediminibacillus</taxon>
    </lineage>
</organism>
<evidence type="ECO:0000256" key="1">
    <source>
        <dbReference type="SAM" id="SignalP"/>
    </source>
</evidence>
<evidence type="ECO:0000313" key="2">
    <source>
        <dbReference type="EMBL" id="SDL69292.1"/>
    </source>
</evidence>
<keyword evidence="3" id="KW-1185">Reference proteome</keyword>
<gene>
    <name evidence="2" type="ORF">SAMN05216244_0424</name>
</gene>
<feature type="chain" id="PRO_5010252540" description="DUF4879 domain-containing protein" evidence="1">
    <location>
        <begin position="27"/>
        <end position="201"/>
    </location>
</feature>
<name>A0A1G9M4R8_9BACI</name>
<reference evidence="3" key="1">
    <citation type="submission" date="2016-10" db="EMBL/GenBank/DDBJ databases">
        <authorList>
            <person name="Varghese N."/>
            <person name="Submissions S."/>
        </authorList>
    </citation>
    <scope>NUCLEOTIDE SEQUENCE [LARGE SCALE GENOMIC DNA]</scope>
    <source>
        <strain evidence="3">CGMCC 1.6199</strain>
    </source>
</reference>
<dbReference type="Pfam" id="PF16219">
    <property type="entry name" value="DUF4879"/>
    <property type="match status" value="1"/>
</dbReference>
<sequence>MKKMISITLTALLFFPLFIGIETASAASPKGNVESSKKESLKHHVLENLKDDYPNAQFIDTNTREDELYQKQEMLLGSSDFTIAAPAPPLTSLEVYAAISSNYPEYEYFSSNQLSSVQDHGGEELYIVTAELGYGFQRNAAFNGSQLAEIDRENIDLEGDSIIDGWFIWWDASGYENGLFTYENTSTNSPWNTMFDRMNIK</sequence>
<feature type="signal peptide" evidence="1">
    <location>
        <begin position="1"/>
        <end position="26"/>
    </location>
</feature>
<dbReference type="Gene3D" id="2.60.40.2870">
    <property type="match status" value="1"/>
</dbReference>
<dbReference type="AlphaFoldDB" id="A0A1G9M4R8"/>
<evidence type="ECO:0008006" key="4">
    <source>
        <dbReference type="Google" id="ProtNLM"/>
    </source>
</evidence>
<dbReference type="EMBL" id="FNHF01000001">
    <property type="protein sequence ID" value="SDL69292.1"/>
    <property type="molecule type" value="Genomic_DNA"/>
</dbReference>
<keyword evidence="1" id="KW-0732">Signal</keyword>
<evidence type="ECO:0000313" key="3">
    <source>
        <dbReference type="Proteomes" id="UP000182347"/>
    </source>
</evidence>
<accession>A0A1G9M4R8</accession>
<proteinExistence type="predicted"/>